<evidence type="ECO:0000313" key="5">
    <source>
        <dbReference type="Proteomes" id="UP000316079"/>
    </source>
</evidence>
<dbReference type="OrthoDB" id="9924649at2759"/>
<name>A0A553R460_9TELE</name>
<evidence type="ECO:0000259" key="3">
    <source>
        <dbReference type="Pfam" id="PF00652"/>
    </source>
</evidence>
<dbReference type="PANTHER" id="PTHR11675">
    <property type="entry name" value="N-ACETYLGALACTOSAMINYLTRANSFERASE"/>
    <property type="match status" value="1"/>
</dbReference>
<dbReference type="STRING" id="623744.A0A553R460"/>
<keyword evidence="2" id="KW-1015">Disulfide bond</keyword>
<dbReference type="SUPFAM" id="SSF50370">
    <property type="entry name" value="Ricin B-like lectins"/>
    <property type="match status" value="1"/>
</dbReference>
<keyword evidence="5" id="KW-1185">Reference proteome</keyword>
<dbReference type="InterPro" id="IPR035992">
    <property type="entry name" value="Ricin_B-like_lectins"/>
</dbReference>
<dbReference type="Gene3D" id="3.90.550.10">
    <property type="entry name" value="Spore Coat Polysaccharide Biosynthesis Protein SpsA, Chain A"/>
    <property type="match status" value="1"/>
</dbReference>
<dbReference type="GO" id="GO:0030246">
    <property type="term" value="F:carbohydrate binding"/>
    <property type="evidence" value="ECO:0007669"/>
    <property type="project" value="UniProtKB-KW"/>
</dbReference>
<dbReference type="Proteomes" id="UP000316079">
    <property type="component" value="Unassembled WGS sequence"/>
</dbReference>
<evidence type="ECO:0000256" key="1">
    <source>
        <dbReference type="ARBA" id="ARBA00022734"/>
    </source>
</evidence>
<feature type="domain" description="Ricin B lectin" evidence="3">
    <location>
        <begin position="99"/>
        <end position="192"/>
    </location>
</feature>
<proteinExistence type="predicted"/>
<dbReference type="InterPro" id="IPR000772">
    <property type="entry name" value="Ricin_B_lectin"/>
</dbReference>
<dbReference type="EMBL" id="SRMA01025246">
    <property type="protein sequence ID" value="TRY96957.1"/>
    <property type="molecule type" value="Genomic_DNA"/>
</dbReference>
<dbReference type="PROSITE" id="PS50231">
    <property type="entry name" value="RICIN_B_LECTIN"/>
    <property type="match status" value="1"/>
</dbReference>
<reference evidence="4 5" key="1">
    <citation type="journal article" date="2019" name="Sci. Data">
        <title>Hybrid genome assembly and annotation of Danionella translucida.</title>
        <authorList>
            <person name="Kadobianskyi M."/>
            <person name="Schulze L."/>
            <person name="Schuelke M."/>
            <person name="Judkewitz B."/>
        </authorList>
    </citation>
    <scope>NUCLEOTIDE SEQUENCE [LARGE SCALE GENOMIC DNA]</scope>
    <source>
        <strain evidence="4 5">Bolton</strain>
    </source>
</reference>
<dbReference type="GO" id="GO:0005794">
    <property type="term" value="C:Golgi apparatus"/>
    <property type="evidence" value="ECO:0007669"/>
    <property type="project" value="TreeGrafter"/>
</dbReference>
<organism evidence="4 5">
    <name type="scientific">Danionella cerebrum</name>
    <dbReference type="NCBI Taxonomy" id="2873325"/>
    <lineage>
        <taxon>Eukaryota</taxon>
        <taxon>Metazoa</taxon>
        <taxon>Chordata</taxon>
        <taxon>Craniata</taxon>
        <taxon>Vertebrata</taxon>
        <taxon>Euteleostomi</taxon>
        <taxon>Actinopterygii</taxon>
        <taxon>Neopterygii</taxon>
        <taxon>Teleostei</taxon>
        <taxon>Ostariophysi</taxon>
        <taxon>Cypriniformes</taxon>
        <taxon>Danionidae</taxon>
        <taxon>Danioninae</taxon>
        <taxon>Danionella</taxon>
    </lineage>
</organism>
<dbReference type="InterPro" id="IPR029044">
    <property type="entry name" value="Nucleotide-diphossugar_trans"/>
</dbReference>
<evidence type="ECO:0000313" key="4">
    <source>
        <dbReference type="EMBL" id="TRY96957.1"/>
    </source>
</evidence>
<dbReference type="Pfam" id="PF00652">
    <property type="entry name" value="Ricin_B_lectin"/>
    <property type="match status" value="1"/>
</dbReference>
<dbReference type="FunFam" id="3.90.550.10:FF:000192">
    <property type="entry name" value="Polypeptide N-acetylgalactosaminyltransferase 9"/>
    <property type="match status" value="1"/>
</dbReference>
<gene>
    <name evidence="4" type="ORF">DNTS_006216</name>
</gene>
<dbReference type="Gene3D" id="2.80.10.50">
    <property type="match status" value="1"/>
</dbReference>
<evidence type="ECO:0000256" key="2">
    <source>
        <dbReference type="ARBA" id="ARBA00023157"/>
    </source>
</evidence>
<sequence length="240" mass="27379">MEVLPCARVAHIERTKKPYNNDIDYYAKRNALRAAEVWMDEFKSHVYMAWNIPMNNPGVDFGDVSDRVALRKKMNCRSFHWYLEHVYPEMRIYNNTITYGEVRNSKASGYCLDQGSEEDDRAILYPCHGIYTTEGLLQLGPLGSTTFLADTKCLVDDGRGRTPSLKKCDGVSRSSQRLWDFTQAKWTNHKSRHGTLSGGRNVQGCKLWLATGRAAMLRAEVDDSELDKASQTLKNIQTEK</sequence>
<protein>
    <recommendedName>
        <fullName evidence="3">Ricin B lectin domain-containing protein</fullName>
    </recommendedName>
</protein>
<dbReference type="SUPFAM" id="SSF53448">
    <property type="entry name" value="Nucleotide-diphospho-sugar transferases"/>
    <property type="match status" value="1"/>
</dbReference>
<keyword evidence="1" id="KW-0430">Lectin</keyword>
<dbReference type="GO" id="GO:0004653">
    <property type="term" value="F:polypeptide N-acetylgalactosaminyltransferase activity"/>
    <property type="evidence" value="ECO:0007669"/>
    <property type="project" value="TreeGrafter"/>
</dbReference>
<dbReference type="PANTHER" id="PTHR11675:SF28">
    <property type="entry name" value="POLYPEPTIDE N-ACETYLGALACTOSAMINYLTRANSFERASE 9"/>
    <property type="match status" value="1"/>
</dbReference>
<accession>A0A553R460</accession>
<dbReference type="GO" id="GO:0006493">
    <property type="term" value="P:protein O-linked glycosylation"/>
    <property type="evidence" value="ECO:0007669"/>
    <property type="project" value="TreeGrafter"/>
</dbReference>
<comment type="caution">
    <text evidence="4">The sequence shown here is derived from an EMBL/GenBank/DDBJ whole genome shotgun (WGS) entry which is preliminary data.</text>
</comment>
<dbReference type="AlphaFoldDB" id="A0A553R460"/>